<dbReference type="Proteomes" id="UP000246018">
    <property type="component" value="Unassembled WGS sequence"/>
</dbReference>
<dbReference type="CDD" id="cd16936">
    <property type="entry name" value="HATPase_RsbW-like"/>
    <property type="match status" value="1"/>
</dbReference>
<dbReference type="SUPFAM" id="SSF55874">
    <property type="entry name" value="ATPase domain of HSP90 chaperone/DNA topoisomerase II/histidine kinase"/>
    <property type="match status" value="1"/>
</dbReference>
<dbReference type="AlphaFoldDB" id="A0A2T8FFG1"/>
<keyword evidence="4" id="KW-0547">Nucleotide-binding</keyword>
<name>A0A2T8FFG1_9ACTN</name>
<dbReference type="Pfam" id="PF13581">
    <property type="entry name" value="HATPase_c_2"/>
    <property type="match status" value="1"/>
</dbReference>
<accession>A0A2T8FFG1</accession>
<dbReference type="InterPro" id="IPR050267">
    <property type="entry name" value="Anti-sigma-factor_SerPK"/>
</dbReference>
<dbReference type="PANTHER" id="PTHR35526:SF3">
    <property type="entry name" value="ANTI-SIGMA-F FACTOR RSBW"/>
    <property type="match status" value="1"/>
</dbReference>
<keyword evidence="4" id="KW-0067">ATP-binding</keyword>
<dbReference type="PANTHER" id="PTHR35526">
    <property type="entry name" value="ANTI-SIGMA-F FACTOR RSBW-RELATED"/>
    <property type="match status" value="1"/>
</dbReference>
<sequence>MPQTQVLQLDASSRAAAEARRWVAHICAQLDREDLSECAELGVSELVTNAVLHARPPIRVRVRGTRTHPRVEVADASPVAPEPPPAEPEPDDFLATFGRGLSIVARSATAWGASIEPDGKVVWFEPATELRDSGAVGVFDSVTHEPEPIGEDAVRVRLRGLDVELFTALDKKYTELRRELRLLSLAHQDTYAQAGDLAAVFATFDRQFPRRTAAAVAAARRNGAKLLDLELMMSPVAVPILTAMAEIFDLADAFCRAERLLSIQRTPEEREFHLWYLGEFVRQLDGGMPVPWHDPPELHATRVQVS</sequence>
<dbReference type="Gene3D" id="3.30.565.10">
    <property type="entry name" value="Histidine kinase-like ATPase, C-terminal domain"/>
    <property type="match status" value="1"/>
</dbReference>
<organism evidence="4 5">
    <name type="scientific">Nocardioides gansuensis</name>
    <dbReference type="NCBI Taxonomy" id="2138300"/>
    <lineage>
        <taxon>Bacteria</taxon>
        <taxon>Bacillati</taxon>
        <taxon>Actinomycetota</taxon>
        <taxon>Actinomycetes</taxon>
        <taxon>Propionibacteriales</taxon>
        <taxon>Nocardioidaceae</taxon>
        <taxon>Nocardioides</taxon>
    </lineage>
</organism>
<feature type="domain" description="Histidine kinase/HSP90-like ATPase" evidence="3">
    <location>
        <begin position="11"/>
        <end position="124"/>
    </location>
</feature>
<gene>
    <name evidence="4" type="ORF">DDE18_02160</name>
</gene>
<dbReference type="InterPro" id="IPR003594">
    <property type="entry name" value="HATPase_dom"/>
</dbReference>
<comment type="caution">
    <text evidence="4">The sequence shown here is derived from an EMBL/GenBank/DDBJ whole genome shotgun (WGS) entry which is preliminary data.</text>
</comment>
<dbReference type="OrthoDB" id="5244329at2"/>
<evidence type="ECO:0000313" key="4">
    <source>
        <dbReference type="EMBL" id="PVG84439.1"/>
    </source>
</evidence>
<reference evidence="4 5" key="1">
    <citation type="submission" date="2018-04" db="EMBL/GenBank/DDBJ databases">
        <title>Genome of Nocardioides gansuensis WSJ-1.</title>
        <authorList>
            <person name="Wu S."/>
            <person name="Wang G."/>
        </authorList>
    </citation>
    <scope>NUCLEOTIDE SEQUENCE [LARGE SCALE GENOMIC DNA]</scope>
    <source>
        <strain evidence="4 5">WSJ-1</strain>
    </source>
</reference>
<dbReference type="InterPro" id="IPR036890">
    <property type="entry name" value="HATPase_C_sf"/>
</dbReference>
<keyword evidence="1" id="KW-0418">Kinase</keyword>
<keyword evidence="1" id="KW-0808">Transferase</keyword>
<dbReference type="GO" id="GO:0005524">
    <property type="term" value="F:ATP binding"/>
    <property type="evidence" value="ECO:0007669"/>
    <property type="project" value="UniProtKB-KW"/>
</dbReference>
<evidence type="ECO:0000259" key="3">
    <source>
        <dbReference type="Pfam" id="PF13581"/>
    </source>
</evidence>
<feature type="region of interest" description="Disordered" evidence="2">
    <location>
        <begin position="69"/>
        <end position="90"/>
    </location>
</feature>
<proteinExistence type="predicted"/>
<keyword evidence="1" id="KW-0723">Serine/threonine-protein kinase</keyword>
<dbReference type="RefSeq" id="WP_116570571.1">
    <property type="nucleotide sequence ID" value="NZ_QDGZ01000001.1"/>
</dbReference>
<evidence type="ECO:0000313" key="5">
    <source>
        <dbReference type="Proteomes" id="UP000246018"/>
    </source>
</evidence>
<evidence type="ECO:0000256" key="2">
    <source>
        <dbReference type="SAM" id="MobiDB-lite"/>
    </source>
</evidence>
<dbReference type="GO" id="GO:0004674">
    <property type="term" value="F:protein serine/threonine kinase activity"/>
    <property type="evidence" value="ECO:0007669"/>
    <property type="project" value="UniProtKB-KW"/>
</dbReference>
<keyword evidence="5" id="KW-1185">Reference proteome</keyword>
<evidence type="ECO:0000256" key="1">
    <source>
        <dbReference type="ARBA" id="ARBA00022527"/>
    </source>
</evidence>
<protein>
    <submittedName>
        <fullName evidence="4">ATP-binding protein</fullName>
    </submittedName>
</protein>
<dbReference type="EMBL" id="QDGZ01000001">
    <property type="protein sequence ID" value="PVG84439.1"/>
    <property type="molecule type" value="Genomic_DNA"/>
</dbReference>